<proteinExistence type="predicted"/>
<evidence type="ECO:0000256" key="1">
    <source>
        <dbReference type="SAM" id="MobiDB-lite"/>
    </source>
</evidence>
<evidence type="ECO:0000313" key="3">
    <source>
        <dbReference type="Proteomes" id="UP000001307"/>
    </source>
</evidence>
<gene>
    <name evidence="2" type="ORF">GSOID_T00002894001</name>
</gene>
<keyword evidence="3" id="KW-1185">Reference proteome</keyword>
<sequence length="92" mass="10605">MRRNYNYHNNYFPKPASQNSSQPRNEMTSSSGFSSSSKISNNSQNADSGENSPEIVKTKKPRWRYLQTNDPKRYGKYKLLLNFGKYADNDSA</sequence>
<accession>E4XSX2</accession>
<evidence type="ECO:0000313" key="2">
    <source>
        <dbReference type="EMBL" id="CBY12834.1"/>
    </source>
</evidence>
<dbReference type="AlphaFoldDB" id="E4XSX2"/>
<name>E4XSX2_OIKDI</name>
<organism evidence="2 3">
    <name type="scientific">Oikopleura dioica</name>
    <name type="common">Tunicate</name>
    <dbReference type="NCBI Taxonomy" id="34765"/>
    <lineage>
        <taxon>Eukaryota</taxon>
        <taxon>Metazoa</taxon>
        <taxon>Chordata</taxon>
        <taxon>Tunicata</taxon>
        <taxon>Appendicularia</taxon>
        <taxon>Copelata</taxon>
        <taxon>Oikopleuridae</taxon>
        <taxon>Oikopleura</taxon>
    </lineage>
</organism>
<feature type="compositionally biased region" description="Low complexity" evidence="1">
    <location>
        <begin position="29"/>
        <end position="45"/>
    </location>
</feature>
<feature type="region of interest" description="Disordered" evidence="1">
    <location>
        <begin position="1"/>
        <end position="68"/>
    </location>
</feature>
<protein>
    <submittedName>
        <fullName evidence="2">Uncharacterized protein</fullName>
    </submittedName>
</protein>
<dbReference type="Proteomes" id="UP000001307">
    <property type="component" value="Unassembled WGS sequence"/>
</dbReference>
<dbReference type="EMBL" id="FN653141">
    <property type="protein sequence ID" value="CBY12834.1"/>
    <property type="molecule type" value="Genomic_DNA"/>
</dbReference>
<feature type="compositionally biased region" description="Polar residues" evidence="1">
    <location>
        <begin position="16"/>
        <end position="28"/>
    </location>
</feature>
<reference evidence="2 3" key="1">
    <citation type="journal article" date="2010" name="Science">
        <title>Plasticity of animal genome architecture unmasked by rapid evolution of a pelagic tunicate.</title>
        <authorList>
            <person name="Denoeud F."/>
            <person name="Henriet S."/>
            <person name="Mungpakdee S."/>
            <person name="Aury J.M."/>
            <person name="Da Silva C."/>
            <person name="Brinkmann H."/>
            <person name="Mikhaleva J."/>
            <person name="Olsen L.C."/>
            <person name="Jubin C."/>
            <person name="Canestro C."/>
            <person name="Bouquet J.M."/>
            <person name="Danks G."/>
            <person name="Poulain J."/>
            <person name="Campsteijn C."/>
            <person name="Adamski M."/>
            <person name="Cross I."/>
            <person name="Yadetie F."/>
            <person name="Muffato M."/>
            <person name="Louis A."/>
            <person name="Butcher S."/>
            <person name="Tsagkogeorga G."/>
            <person name="Konrad A."/>
            <person name="Singh S."/>
            <person name="Jensen M.F."/>
            <person name="Cong E.H."/>
            <person name="Eikeseth-Otteraa H."/>
            <person name="Noel B."/>
            <person name="Anthouard V."/>
            <person name="Porcel B.M."/>
            <person name="Kachouri-Lafond R."/>
            <person name="Nishino A."/>
            <person name="Ugolini M."/>
            <person name="Chourrout P."/>
            <person name="Nishida H."/>
            <person name="Aasland R."/>
            <person name="Huzurbazar S."/>
            <person name="Westhof E."/>
            <person name="Delsuc F."/>
            <person name="Lehrach H."/>
            <person name="Reinhardt R."/>
            <person name="Weissenbach J."/>
            <person name="Roy S.W."/>
            <person name="Artiguenave F."/>
            <person name="Postlethwait J.H."/>
            <person name="Manak J.R."/>
            <person name="Thompson E.M."/>
            <person name="Jaillon O."/>
            <person name="Du Pasquier L."/>
            <person name="Boudinot P."/>
            <person name="Liberles D.A."/>
            <person name="Volff J.N."/>
            <person name="Philippe H."/>
            <person name="Lenhard B."/>
            <person name="Roest Crollius H."/>
            <person name="Wincker P."/>
            <person name="Chourrout D."/>
        </authorList>
    </citation>
    <scope>NUCLEOTIDE SEQUENCE [LARGE SCALE GENOMIC DNA]</scope>
</reference>
<dbReference type="InParanoid" id="E4XSX2"/>